<protein>
    <submittedName>
        <fullName evidence="4">Peptide-N4-(N-acetyl-beta-glucosaminyl)asparagine amidase A heavy chain</fullName>
        <ecNumber evidence="4">3.5.1.52</ecNumber>
    </submittedName>
</protein>
<gene>
    <name evidence="4" type="ORF">CFO_g436</name>
</gene>
<evidence type="ECO:0000259" key="3">
    <source>
        <dbReference type="Pfam" id="PF12222"/>
    </source>
</evidence>
<evidence type="ECO:0000256" key="1">
    <source>
        <dbReference type="SAM" id="MobiDB-lite"/>
    </source>
</evidence>
<proteinExistence type="predicted"/>
<reference evidence="4 5" key="1">
    <citation type="submission" date="2015-04" db="EMBL/GenBank/DDBJ databases">
        <title>Genome sequence of Ceratocystis platani, a major pathogen of plane trees.</title>
        <authorList>
            <person name="Belbahri L."/>
        </authorList>
    </citation>
    <scope>NUCLEOTIDE SEQUENCE [LARGE SCALE GENOMIC DNA]</scope>
    <source>
        <strain evidence="4 5">CFO</strain>
    </source>
</reference>
<accession>A0A0F8D377</accession>
<keyword evidence="4" id="KW-0378">Hydrolase</keyword>
<dbReference type="OrthoDB" id="1612078at2759"/>
<dbReference type="GO" id="GO:0000224">
    <property type="term" value="F:peptide-N4-(N-acetyl-beta-glucosaminyl)asparagine amidase activity"/>
    <property type="evidence" value="ECO:0007669"/>
    <property type="project" value="UniProtKB-EC"/>
</dbReference>
<feature type="region of interest" description="Disordered" evidence="1">
    <location>
        <begin position="714"/>
        <end position="733"/>
    </location>
</feature>
<keyword evidence="5" id="KW-1185">Reference proteome</keyword>
<organism evidence="4 5">
    <name type="scientific">Ceratocystis fimbriata f. sp. platani</name>
    <dbReference type="NCBI Taxonomy" id="88771"/>
    <lineage>
        <taxon>Eukaryota</taxon>
        <taxon>Fungi</taxon>
        <taxon>Dikarya</taxon>
        <taxon>Ascomycota</taxon>
        <taxon>Pezizomycotina</taxon>
        <taxon>Sordariomycetes</taxon>
        <taxon>Hypocreomycetidae</taxon>
        <taxon>Microascales</taxon>
        <taxon>Ceratocystidaceae</taxon>
        <taxon>Ceratocystis</taxon>
    </lineage>
</organism>
<dbReference type="AlphaFoldDB" id="A0A0F8D377"/>
<dbReference type="Pfam" id="PF06916">
    <property type="entry name" value="FAM210A-B_dom"/>
    <property type="match status" value="1"/>
</dbReference>
<dbReference type="Pfam" id="PF12222">
    <property type="entry name" value="PNGaseA"/>
    <property type="match status" value="1"/>
</dbReference>
<dbReference type="InterPro" id="IPR021102">
    <property type="entry name" value="PNGase_A"/>
</dbReference>
<feature type="domain" description="DUF1279" evidence="2">
    <location>
        <begin position="47"/>
        <end position="96"/>
    </location>
</feature>
<dbReference type="Proteomes" id="UP000034841">
    <property type="component" value="Unassembled WGS sequence"/>
</dbReference>
<dbReference type="PANTHER" id="PTHR31104">
    <property type="entry name" value="PEPTIDE-N4-(N-ACETYL-BETA-GLUCOSAMINYL)ASPARAGINE AMIDASE A PROTEIN"/>
    <property type="match status" value="1"/>
</dbReference>
<dbReference type="EC" id="3.5.1.52" evidence="4"/>
<evidence type="ECO:0000313" key="4">
    <source>
        <dbReference type="EMBL" id="KKF97182.1"/>
    </source>
</evidence>
<comment type="caution">
    <text evidence="4">The sequence shown here is derived from an EMBL/GenBank/DDBJ whole genome shotgun (WGS) entry which is preliminary data.</text>
</comment>
<feature type="domain" description="Peptide N-acetyl-beta-D-glucosaminyl asparaginase amidase A N-terminal" evidence="3">
    <location>
        <begin position="159"/>
        <end position="477"/>
    </location>
</feature>
<evidence type="ECO:0000313" key="5">
    <source>
        <dbReference type="Proteomes" id="UP000034841"/>
    </source>
</evidence>
<dbReference type="EMBL" id="LBBL01000013">
    <property type="protein sequence ID" value="KKF97182.1"/>
    <property type="molecule type" value="Genomic_DNA"/>
</dbReference>
<feature type="compositionally biased region" description="Basic and acidic residues" evidence="1">
    <location>
        <begin position="23"/>
        <end position="39"/>
    </location>
</feature>
<feature type="region of interest" description="Disordered" evidence="1">
    <location>
        <begin position="1"/>
        <end position="39"/>
    </location>
</feature>
<dbReference type="InterPro" id="IPR056948">
    <property type="entry name" value="PNGaseA_N"/>
</dbReference>
<sequence length="733" mass="80583">MGAKQSLHSAFRARFNSSSTSGKVREAAEKVKQKASEGKEQAQTLGQRLKILSKQYGWVALGVYLGLSTLDFPFCFLLVRVAGPERIGHLENVVVSAVSSAIPDSVKTFYHECKAKLKRRRANEAEREGSEDGSNAGEVESKGATLAYNIRDVLKQPGLILMEHEFAFSYGKPFVGTYSPPDCDFNRVIMNFTVTSAGVQFDRLALMFLGDIEVWRTSTAEPNQNGILWTYWKDMTPFLSLWKQEQKLIFDLGNLVDSTYTGVFKTVLTATFLKAPKDTNRFSGTAADLILPVTAEKSSSNESSAWTVPESSASSQVELPKNTKRAVFSIAANGQANEEFWWSNLLQSDSHAFDASAGAYPGYSPWREVQLLIDGQLAGVDWPFPVIFTGGVSPTFHRPLVGIQAFDLLEQEIDITPWLPLLCDGQPHAFTLQVMGIDDYGEGKAEVIMPVESYWVVTGKIFVWLDEDGSQTAGMLDTTSIQGPSITYTHSHVLNQTSNLNQSLDYNIHVKHYLSIESTITTSIGKEKVRWEQTLDYSNIASVTAYGKTQINKMLTSGQDLSYRLPVGTKTQATEVRLDYTYPLAVYLEYDPLGNGGYHLNSTMYQGFNRDSVGKSVFPSGLEPFSTYGATLGTAARLSTHRNGTASLHRDVAGGRSIGSSNVWQNMQLGSITGGEYGTFLALFERNVSSINDTTTADDVRVYGVNRSSPLGESELGFGATQGWDGGQKPLRI</sequence>
<dbReference type="Pfam" id="PF25156">
    <property type="entry name" value="PNGase_A_C"/>
    <property type="match status" value="1"/>
</dbReference>
<name>A0A0F8D377_CERFI</name>
<dbReference type="InterPro" id="IPR009688">
    <property type="entry name" value="FAM210A/B-like_dom"/>
</dbReference>
<evidence type="ECO:0000259" key="2">
    <source>
        <dbReference type="Pfam" id="PF06916"/>
    </source>
</evidence>